<dbReference type="Proteomes" id="UP000002067">
    <property type="component" value="Chromosome"/>
</dbReference>
<protein>
    <submittedName>
        <fullName evidence="2">Uncharacterized protein</fullName>
    </submittedName>
</protein>
<organism evidence="2 3">
    <name type="scientific">Lacticaseibacillus rhamnosus (strain ATCC 53103 / LMG 18243 / GG)</name>
    <name type="common">Lactobacillus rhamnosus</name>
    <dbReference type="NCBI Taxonomy" id="568703"/>
    <lineage>
        <taxon>Bacteria</taxon>
        <taxon>Bacillati</taxon>
        <taxon>Bacillota</taxon>
        <taxon>Bacilli</taxon>
        <taxon>Lactobacillales</taxon>
        <taxon>Lactobacillaceae</taxon>
        <taxon>Lacticaseibacillus</taxon>
    </lineage>
</organism>
<dbReference type="Pfam" id="PF07949">
    <property type="entry name" value="YbbR"/>
    <property type="match status" value="3"/>
</dbReference>
<evidence type="ECO:0000313" key="2">
    <source>
        <dbReference type="EMBL" id="BAI41465.1"/>
    </source>
</evidence>
<proteinExistence type="predicted"/>
<sequence>MNRLWDKPWVNRLLALLLAIGLFAYVNVESINNTRQSANDDTTLVANKTQTVKVPLQVNANTDKYFITGYPSKVSVALTGTASLVTMTANTQNFRVIADLTNLGVGKHRVRLKAEGLNKDLSYSISPKSVKVDIQVRDNKTMPIQVRYNKASIASGYAAGEPKLSTRTVEVTGARSVIDSIAQVVANVSLAHNTRKSVDQEVLLQALDDNGNTMNVVLSPQTVHVTLPISQPSKKINVELKQTGNAVSGHTYALSSDTKQVTVYGDQQSLDKLSKLTVPVDVSDITSSTTRTFNVTDLNDGISAASPETIKVTVSVGNTGSGDDDNSGNNSSGAESSATSSKTASTSASASQSSSSPVLLNQAHQVKAHRQVKINDWKK</sequence>
<dbReference type="PANTHER" id="PTHR37804">
    <property type="entry name" value="CDAA REGULATORY PROTEIN CDAR"/>
    <property type="match status" value="1"/>
</dbReference>
<reference evidence="2 3" key="1">
    <citation type="journal article" date="2009" name="J. Bacteriol.">
        <title>Complete genome sequence of the probiotic Lactobacillus rhamnosus ATCC 53103.</title>
        <authorList>
            <person name="Morita H."/>
            <person name="Toh H."/>
            <person name="Oshima K."/>
            <person name="Murakami M."/>
            <person name="Taylor T.D."/>
            <person name="Igimi S."/>
            <person name="Hattori M."/>
        </authorList>
    </citation>
    <scope>NUCLEOTIDE SEQUENCE [LARGE SCALE GENOMIC DNA]</scope>
    <source>
        <strain evidence="3">ATCC 53103 / LMG 18243 / GG [Tokyo]</strain>
    </source>
</reference>
<dbReference type="InterPro" id="IPR012505">
    <property type="entry name" value="YbbR"/>
</dbReference>
<dbReference type="PANTHER" id="PTHR37804:SF1">
    <property type="entry name" value="CDAA REGULATORY PROTEIN CDAR"/>
    <property type="match status" value="1"/>
</dbReference>
<evidence type="ECO:0000256" key="1">
    <source>
        <dbReference type="SAM" id="MobiDB-lite"/>
    </source>
</evidence>
<name>A0A7S7FN80_LACRG</name>
<feature type="region of interest" description="Disordered" evidence="1">
    <location>
        <begin position="315"/>
        <end position="379"/>
    </location>
</feature>
<dbReference type="RefSeq" id="WP_014569393.1">
    <property type="nucleotide sequence ID" value="NC_013198.1"/>
</dbReference>
<dbReference type="KEGG" id="lrg:LRHM_0938"/>
<evidence type="ECO:0000313" key="3">
    <source>
        <dbReference type="Proteomes" id="UP000002067"/>
    </source>
</evidence>
<dbReference type="AlphaFoldDB" id="A0A7S7FN80"/>
<gene>
    <name evidence="2" type="ordered locus">LRHM_0938</name>
</gene>
<dbReference type="InterPro" id="IPR053154">
    <property type="entry name" value="c-di-AMP_regulator"/>
</dbReference>
<feature type="compositionally biased region" description="Low complexity" evidence="1">
    <location>
        <begin position="327"/>
        <end position="356"/>
    </location>
</feature>
<dbReference type="KEGG" id="lrh:LGG_00981"/>
<dbReference type="Gene3D" id="2.170.120.40">
    <property type="entry name" value="YbbR-like domain"/>
    <property type="match status" value="2"/>
</dbReference>
<accession>A0A7S7FN80</accession>
<dbReference type="EMBL" id="AP011548">
    <property type="protein sequence ID" value="BAI41465.1"/>
    <property type="molecule type" value="Genomic_DNA"/>
</dbReference>
<dbReference type="Gene3D" id="2.170.120.30">
    <property type="match status" value="1"/>
</dbReference>